<evidence type="ECO:0000256" key="3">
    <source>
        <dbReference type="ARBA" id="ARBA00022692"/>
    </source>
</evidence>
<evidence type="ECO:0000256" key="6">
    <source>
        <dbReference type="ARBA" id="ARBA00023136"/>
    </source>
</evidence>
<dbReference type="EMBL" id="JADGJH010003184">
    <property type="protein sequence ID" value="KAJ3092881.1"/>
    <property type="molecule type" value="Genomic_DNA"/>
</dbReference>
<comment type="subcellular location">
    <subcellularLocation>
        <location evidence="7">Endomembrane system</location>
        <topology evidence="7">Single-pass membrane protein</topology>
    </subcellularLocation>
    <subcellularLocation>
        <location evidence="1 8">Membrane</location>
        <topology evidence="1 8">Single-pass type I membrane protein</topology>
    </subcellularLocation>
</comment>
<reference evidence="10" key="1">
    <citation type="submission" date="2020-05" db="EMBL/GenBank/DDBJ databases">
        <title>Phylogenomic resolution of chytrid fungi.</title>
        <authorList>
            <person name="Stajich J.E."/>
            <person name="Amses K."/>
            <person name="Simmons R."/>
            <person name="Seto K."/>
            <person name="Myers J."/>
            <person name="Bonds A."/>
            <person name="Quandt C.A."/>
            <person name="Barry K."/>
            <person name="Liu P."/>
            <person name="Grigoriev I."/>
            <person name="Longcore J.E."/>
            <person name="James T.Y."/>
        </authorList>
    </citation>
    <scope>NUCLEOTIDE SEQUENCE</scope>
    <source>
        <strain evidence="10">JEL0513</strain>
    </source>
</reference>
<keyword evidence="3 8" id="KW-0812">Transmembrane</keyword>
<name>A0AAD5SQ51_9FUNG</name>
<dbReference type="SMART" id="SM01190">
    <property type="entry name" value="EMP24_GP25L"/>
    <property type="match status" value="1"/>
</dbReference>
<dbReference type="PANTHER" id="PTHR22811">
    <property type="entry name" value="TRANSMEMBRANE EMP24 DOMAIN-CONTAINING PROTEIN"/>
    <property type="match status" value="1"/>
</dbReference>
<feature type="non-terminal residue" evidence="10">
    <location>
        <position position="1"/>
    </location>
</feature>
<dbReference type="GO" id="GO:0012505">
    <property type="term" value="C:endomembrane system"/>
    <property type="evidence" value="ECO:0007669"/>
    <property type="project" value="UniProtKB-SubCell"/>
</dbReference>
<feature type="domain" description="GOLD" evidence="9">
    <location>
        <begin position="73"/>
        <end position="155"/>
    </location>
</feature>
<dbReference type="InterPro" id="IPR009038">
    <property type="entry name" value="GOLD_dom"/>
</dbReference>
<dbReference type="InterPro" id="IPR036598">
    <property type="entry name" value="GOLD_dom_sf"/>
</dbReference>
<evidence type="ECO:0000256" key="1">
    <source>
        <dbReference type="ARBA" id="ARBA00004479"/>
    </source>
</evidence>
<dbReference type="Proteomes" id="UP001211907">
    <property type="component" value="Unassembled WGS sequence"/>
</dbReference>
<protein>
    <submittedName>
        <fullName evidence="10">P24 complex component</fullName>
    </submittedName>
</protein>
<dbReference type="InterPro" id="IPR015720">
    <property type="entry name" value="Emp24-like"/>
</dbReference>
<evidence type="ECO:0000313" key="11">
    <source>
        <dbReference type="Proteomes" id="UP001211907"/>
    </source>
</evidence>
<keyword evidence="6" id="KW-0472">Membrane</keyword>
<organism evidence="10 11">
    <name type="scientific">Physocladia obscura</name>
    <dbReference type="NCBI Taxonomy" id="109957"/>
    <lineage>
        <taxon>Eukaryota</taxon>
        <taxon>Fungi</taxon>
        <taxon>Fungi incertae sedis</taxon>
        <taxon>Chytridiomycota</taxon>
        <taxon>Chytridiomycota incertae sedis</taxon>
        <taxon>Chytridiomycetes</taxon>
        <taxon>Chytridiales</taxon>
        <taxon>Chytriomycetaceae</taxon>
        <taxon>Physocladia</taxon>
    </lineage>
</organism>
<evidence type="ECO:0000256" key="7">
    <source>
        <dbReference type="ARBA" id="ARBA00037847"/>
    </source>
</evidence>
<evidence type="ECO:0000256" key="2">
    <source>
        <dbReference type="ARBA" id="ARBA00007104"/>
    </source>
</evidence>
<comment type="caution">
    <text evidence="10">The sequence shown here is derived from an EMBL/GenBank/DDBJ whole genome shotgun (WGS) entry which is preliminary data.</text>
</comment>
<dbReference type="SUPFAM" id="SSF101576">
    <property type="entry name" value="Supernatant protein factor (SPF), C-terminal domain"/>
    <property type="match status" value="1"/>
</dbReference>
<evidence type="ECO:0000256" key="8">
    <source>
        <dbReference type="RuleBase" id="RU003827"/>
    </source>
</evidence>
<gene>
    <name evidence="10" type="primary">EMP24_3</name>
    <name evidence="10" type="ORF">HK100_006820</name>
</gene>
<keyword evidence="4" id="KW-0732">Signal</keyword>
<dbReference type="Pfam" id="PF01105">
    <property type="entry name" value="EMP24_GP25L"/>
    <property type="match status" value="1"/>
</dbReference>
<accession>A0AAD5SQ51</accession>
<evidence type="ECO:0000256" key="5">
    <source>
        <dbReference type="ARBA" id="ARBA00022989"/>
    </source>
</evidence>
<proteinExistence type="inferred from homology"/>
<evidence type="ECO:0000259" key="9">
    <source>
        <dbReference type="PROSITE" id="PS50866"/>
    </source>
</evidence>
<keyword evidence="5" id="KW-1133">Transmembrane helix</keyword>
<dbReference type="AlphaFoldDB" id="A0AAD5SQ51"/>
<dbReference type="PROSITE" id="PS50866">
    <property type="entry name" value="GOLD"/>
    <property type="match status" value="1"/>
</dbReference>
<evidence type="ECO:0000313" key="10">
    <source>
        <dbReference type="EMBL" id="KAJ3092881.1"/>
    </source>
</evidence>
<keyword evidence="11" id="KW-1185">Reference proteome</keyword>
<sequence length="213" mass="23709">MDNYGRVCGDIMFRTYKTVTKLDTLWFRNFVLVDERVLRQMPQFGIVVVFLGLGFQYVAGSNQFGVTVEPSSTQCFHEEVQAGETLRVSFAVDSNEAVDFWVTTPHGSVIEKSYGTTGGAVHTATSASAGRVGFCFSNSARSQSTAKRVSFTAFGPDEIRRIDDKLVDKKLALDPIKDSLRNELNDLTNAIQQVVDEQAYIRSRLVRHHATAE</sequence>
<dbReference type="GO" id="GO:0016020">
    <property type="term" value="C:membrane"/>
    <property type="evidence" value="ECO:0007669"/>
    <property type="project" value="UniProtKB-SubCell"/>
</dbReference>
<comment type="similarity">
    <text evidence="2 8">Belongs to the EMP24/GP25L family.</text>
</comment>
<evidence type="ECO:0000256" key="4">
    <source>
        <dbReference type="ARBA" id="ARBA00022729"/>
    </source>
</evidence>